<name>A0ABX0XDD1_9BACT</name>
<reference evidence="2 3" key="1">
    <citation type="submission" date="2020-03" db="EMBL/GenBank/DDBJ databases">
        <title>Genomic Encyclopedia of Type Strains, Phase IV (KMG-IV): sequencing the most valuable type-strain genomes for metagenomic binning, comparative biology and taxonomic classification.</title>
        <authorList>
            <person name="Goeker M."/>
        </authorList>
    </citation>
    <scope>NUCLEOTIDE SEQUENCE [LARGE SCALE GENOMIC DNA]</scope>
    <source>
        <strain evidence="2 3">DSM 105096</strain>
    </source>
</reference>
<sequence>MQHFLYGLLSILLFGIPELTPILGELIDKSAAGAAQFDKEIAPCVAVMNKLSVENFKYEDLTLPEMATLDKYEDMFYKGYWSILPPGCSWYCGDGPKFLSASSHLVASGNIDYRATNAHDDSYETAWVEGAPGPGIGEKLSYHFTATSPRVTEVIIINGYVKSAEAWQDNSRVKQLKLYVDNQPYALLNLEDSRREQSFTVEPIGTGDREDWAAMENLPDWTLTFEIMSVYPGEKYPDDTAITELYFDGLDVH</sequence>
<dbReference type="Proteomes" id="UP000770785">
    <property type="component" value="Unassembled WGS sequence"/>
</dbReference>
<dbReference type="RefSeq" id="WP_168038276.1">
    <property type="nucleotide sequence ID" value="NZ_JAATJH010000004.1"/>
</dbReference>
<gene>
    <name evidence="2" type="ORF">GGR27_002823</name>
</gene>
<dbReference type="Pfam" id="PF25302">
    <property type="entry name" value="NADase_transloc"/>
    <property type="match status" value="1"/>
</dbReference>
<proteinExistence type="predicted"/>
<evidence type="ECO:0000313" key="3">
    <source>
        <dbReference type="Proteomes" id="UP000770785"/>
    </source>
</evidence>
<organism evidence="2 3">
    <name type="scientific">Neolewinella antarctica</name>
    <dbReference type="NCBI Taxonomy" id="442734"/>
    <lineage>
        <taxon>Bacteria</taxon>
        <taxon>Pseudomonadati</taxon>
        <taxon>Bacteroidota</taxon>
        <taxon>Saprospiria</taxon>
        <taxon>Saprospirales</taxon>
        <taxon>Lewinellaceae</taxon>
        <taxon>Neolewinella</taxon>
    </lineage>
</organism>
<evidence type="ECO:0000313" key="2">
    <source>
        <dbReference type="EMBL" id="NJC27310.1"/>
    </source>
</evidence>
<accession>A0ABX0XDD1</accession>
<dbReference type="NCBIfam" id="NF047619">
    <property type="entry name" value="NADase_discoid"/>
    <property type="match status" value="1"/>
</dbReference>
<protein>
    <recommendedName>
        <fullName evidence="1">NAD glycohydrolase translocation F5/8 type C domain-containing protein</fullName>
    </recommendedName>
</protein>
<comment type="caution">
    <text evidence="2">The sequence shown here is derived from an EMBL/GenBank/DDBJ whole genome shotgun (WGS) entry which is preliminary data.</text>
</comment>
<dbReference type="EMBL" id="JAATJH010000004">
    <property type="protein sequence ID" value="NJC27310.1"/>
    <property type="molecule type" value="Genomic_DNA"/>
</dbReference>
<dbReference type="InterPro" id="IPR057561">
    <property type="entry name" value="NADase_transloc"/>
</dbReference>
<feature type="domain" description="NAD glycohydrolase translocation F5/8 type C" evidence="1">
    <location>
        <begin position="90"/>
        <end position="248"/>
    </location>
</feature>
<evidence type="ECO:0000259" key="1">
    <source>
        <dbReference type="Pfam" id="PF25302"/>
    </source>
</evidence>
<keyword evidence="3" id="KW-1185">Reference proteome</keyword>